<dbReference type="GO" id="GO:0005829">
    <property type="term" value="C:cytosol"/>
    <property type="evidence" value="ECO:0007669"/>
    <property type="project" value="TreeGrafter"/>
</dbReference>
<protein>
    <recommendedName>
        <fullName evidence="10">DNA 3'-5' helicase</fullName>
        <ecNumber evidence="10">5.6.2.4</ecNumber>
    </recommendedName>
    <alternativeName>
        <fullName evidence="11">DNA 3'-5' helicase II</fullName>
    </alternativeName>
</protein>
<dbReference type="GO" id="GO:0005524">
    <property type="term" value="F:ATP binding"/>
    <property type="evidence" value="ECO:0007669"/>
    <property type="project" value="UniProtKB-UniRule"/>
</dbReference>
<evidence type="ECO:0000256" key="1">
    <source>
        <dbReference type="ARBA" id="ARBA00009922"/>
    </source>
</evidence>
<comment type="similarity">
    <text evidence="1">Belongs to the helicase family. UvrD subfamily.</text>
</comment>
<feature type="region of interest" description="Disordered" evidence="15">
    <location>
        <begin position="716"/>
        <end position="755"/>
    </location>
</feature>
<organism evidence="18 19">
    <name type="scientific">Gellertiella hungarica</name>
    <dbReference type="NCBI Taxonomy" id="1572859"/>
    <lineage>
        <taxon>Bacteria</taxon>
        <taxon>Pseudomonadati</taxon>
        <taxon>Pseudomonadota</taxon>
        <taxon>Alphaproteobacteria</taxon>
        <taxon>Hyphomicrobiales</taxon>
        <taxon>Rhizobiaceae</taxon>
        <taxon>Gellertiella</taxon>
    </lineage>
</organism>
<keyword evidence="14" id="KW-0175">Coiled coil</keyword>
<dbReference type="CDD" id="cd17932">
    <property type="entry name" value="DEXQc_UvrD"/>
    <property type="match status" value="1"/>
</dbReference>
<dbReference type="SUPFAM" id="SSF52540">
    <property type="entry name" value="P-loop containing nucleoside triphosphate hydrolases"/>
    <property type="match status" value="1"/>
</dbReference>
<evidence type="ECO:0000256" key="5">
    <source>
        <dbReference type="ARBA" id="ARBA00022840"/>
    </source>
</evidence>
<dbReference type="Gene3D" id="1.10.486.10">
    <property type="entry name" value="PCRA, domain 4"/>
    <property type="match status" value="1"/>
</dbReference>
<dbReference type="CDD" id="cd18807">
    <property type="entry name" value="SF1_C_UvrD"/>
    <property type="match status" value="1"/>
</dbReference>
<sequence length="820" mass="92208">MTNIYDDIPFFDEDQAPQPAKPAQPQPSGIAARALAARGASPAAPDYLATLNPEQREAVESVDGPVLVLAGAGTGKTRVLTTRIAHILATGRAWPSQILAVTFTNKAAREMKERIGVFAGHAVEGMPWLGTFHSIGVKLLRRHAELAGLRSDFTILDTDDVIRLIKQLIQAEGLDDKRWPARQFAGMIDGWKNKGLLPADIPEGDARAFANGKGRQLYAAYQNRLKTLNACDFGDLLLHPIAIFRQNPDILKEYHQKFRYILVDEYQDTNTAQYMWLRLLAQRPKGEPQNVCCVGDDDQSIYGWRGAEVDNILRFEKDFPGAKVIKLERNYRSTEHILGAAGHLIAHNEGRLGKTLFTERTDPDDEKVIVHAAWDSEEEARAVGEEIEQLQRQKHNLNDMAILVRASFQMREFEDRFVTLGLNYRVIGGPRFYERLEIRDAMAYFRLVCQPADDLAFERIINTPKRGLGDTTVRTLHDYARARDIPMLQAAADIIETDELKPKARKALFDVVTDFRRWQGLLENTPHTELAEQILDESGYTAMWQADKSAEAPGRLENLKELIRSMEAFESLRGFLEHVALVMDAEQNEEMDAVSIMTLHSAKGLEFDTVFLPGWEEGLFPHQRALDEGGRAGLEEERRLAYVGITRAKRRCHIWFVSNRRIHGLWQSTLPSRFLDELPPAHVDVAESETSYGGYGGRGGYGQSRFDRADPFANSYNSPGWKRAQQNANSSTRDNWGTRSGHQVERIGYGESGPRGRTIDGELVAKSVSDTPSRFSVGERVFHLKFGNGNIRNIEGNKLTIDFDKAGEKRVLEGFVEKVG</sequence>
<evidence type="ECO:0000256" key="12">
    <source>
        <dbReference type="ARBA" id="ARBA00048988"/>
    </source>
</evidence>
<evidence type="ECO:0000256" key="2">
    <source>
        <dbReference type="ARBA" id="ARBA00022741"/>
    </source>
</evidence>
<name>A0A7W6NJN7_9HYPH</name>
<dbReference type="InterPro" id="IPR014016">
    <property type="entry name" value="UvrD-like_ATP-bd"/>
</dbReference>
<dbReference type="PANTHER" id="PTHR11070">
    <property type="entry name" value="UVRD / RECB / PCRA DNA HELICASE FAMILY MEMBER"/>
    <property type="match status" value="1"/>
</dbReference>
<reference evidence="18 19" key="1">
    <citation type="submission" date="2020-08" db="EMBL/GenBank/DDBJ databases">
        <title>Genomic Encyclopedia of Type Strains, Phase IV (KMG-IV): sequencing the most valuable type-strain genomes for metagenomic binning, comparative biology and taxonomic classification.</title>
        <authorList>
            <person name="Goeker M."/>
        </authorList>
    </citation>
    <scope>NUCLEOTIDE SEQUENCE [LARGE SCALE GENOMIC DNA]</scope>
    <source>
        <strain evidence="18 19">DSM 29853</strain>
    </source>
</reference>
<dbReference type="Pfam" id="PF13361">
    <property type="entry name" value="UvrD_C"/>
    <property type="match status" value="1"/>
</dbReference>
<keyword evidence="5 13" id="KW-0067">ATP-binding</keyword>
<dbReference type="Gene3D" id="3.40.50.300">
    <property type="entry name" value="P-loop containing nucleotide triphosphate hydrolases"/>
    <property type="match status" value="2"/>
</dbReference>
<dbReference type="GO" id="GO:0043138">
    <property type="term" value="F:3'-5' DNA helicase activity"/>
    <property type="evidence" value="ECO:0007669"/>
    <property type="project" value="UniProtKB-EC"/>
</dbReference>
<dbReference type="Proteomes" id="UP000528286">
    <property type="component" value="Unassembled WGS sequence"/>
</dbReference>
<dbReference type="GO" id="GO:0033202">
    <property type="term" value="C:DNA helicase complex"/>
    <property type="evidence" value="ECO:0007669"/>
    <property type="project" value="TreeGrafter"/>
</dbReference>
<evidence type="ECO:0000256" key="7">
    <source>
        <dbReference type="ARBA" id="ARBA00023235"/>
    </source>
</evidence>
<dbReference type="AlphaFoldDB" id="A0A7W6NJN7"/>
<dbReference type="InterPro" id="IPR013986">
    <property type="entry name" value="DExx_box_DNA_helicase_dom_sf"/>
</dbReference>
<keyword evidence="3 13" id="KW-0378">Hydrolase</keyword>
<gene>
    <name evidence="18" type="ORF">GGR23_000741</name>
</gene>
<keyword evidence="4 13" id="KW-0347">Helicase</keyword>
<feature type="compositionally biased region" description="Polar residues" evidence="15">
    <location>
        <begin position="716"/>
        <end position="741"/>
    </location>
</feature>
<comment type="catalytic activity">
    <reaction evidence="9">
        <text>Couples ATP hydrolysis with the unwinding of duplex DNA by translocating in the 3'-5' direction.</text>
        <dbReference type="EC" id="5.6.2.4"/>
    </reaction>
</comment>
<evidence type="ECO:0000313" key="18">
    <source>
        <dbReference type="EMBL" id="MBB4063580.1"/>
    </source>
</evidence>
<evidence type="ECO:0000259" key="17">
    <source>
        <dbReference type="PROSITE" id="PS51217"/>
    </source>
</evidence>
<evidence type="ECO:0000313" key="19">
    <source>
        <dbReference type="Proteomes" id="UP000528286"/>
    </source>
</evidence>
<dbReference type="FunFam" id="3.40.50.300:FF:001890">
    <property type="entry name" value="DNA helicase"/>
    <property type="match status" value="1"/>
</dbReference>
<dbReference type="InterPro" id="IPR014017">
    <property type="entry name" value="DNA_helicase_UvrD-like_C"/>
</dbReference>
<keyword evidence="6" id="KW-0238">DNA-binding</keyword>
<evidence type="ECO:0000256" key="4">
    <source>
        <dbReference type="ARBA" id="ARBA00022806"/>
    </source>
</evidence>
<evidence type="ECO:0000259" key="16">
    <source>
        <dbReference type="PROSITE" id="PS51198"/>
    </source>
</evidence>
<evidence type="ECO:0000256" key="13">
    <source>
        <dbReference type="PROSITE-ProRule" id="PRU00560"/>
    </source>
</evidence>
<evidence type="ECO:0000256" key="3">
    <source>
        <dbReference type="ARBA" id="ARBA00022801"/>
    </source>
</evidence>
<dbReference type="EMBL" id="JACIEZ010000001">
    <property type="protein sequence ID" value="MBB4063580.1"/>
    <property type="molecule type" value="Genomic_DNA"/>
</dbReference>
<dbReference type="Gene3D" id="1.10.10.160">
    <property type="match status" value="1"/>
</dbReference>
<feature type="domain" description="UvrD-like helicase ATP-binding" evidence="16">
    <location>
        <begin position="49"/>
        <end position="334"/>
    </location>
</feature>
<dbReference type="RefSeq" id="WP_183364760.1">
    <property type="nucleotide sequence ID" value="NZ_JACIEZ010000001.1"/>
</dbReference>
<evidence type="ECO:0000256" key="8">
    <source>
        <dbReference type="ARBA" id="ARBA00025289"/>
    </source>
</evidence>
<feature type="binding site" evidence="13">
    <location>
        <begin position="70"/>
        <end position="77"/>
    </location>
    <ligand>
        <name>ATP</name>
        <dbReference type="ChEBI" id="CHEBI:30616"/>
    </ligand>
</feature>
<keyword evidence="7" id="KW-0413">Isomerase</keyword>
<feature type="region of interest" description="Disordered" evidence="15">
    <location>
        <begin position="1"/>
        <end position="30"/>
    </location>
</feature>
<dbReference type="GO" id="GO:0003677">
    <property type="term" value="F:DNA binding"/>
    <property type="evidence" value="ECO:0007669"/>
    <property type="project" value="UniProtKB-KW"/>
</dbReference>
<dbReference type="GO" id="GO:0000725">
    <property type="term" value="P:recombinational repair"/>
    <property type="evidence" value="ECO:0007669"/>
    <property type="project" value="TreeGrafter"/>
</dbReference>
<feature type="domain" description="UvrD-like helicase C-terminal" evidence="17">
    <location>
        <begin position="335"/>
        <end position="604"/>
    </location>
</feature>
<dbReference type="Pfam" id="PF00580">
    <property type="entry name" value="UvrD-helicase"/>
    <property type="match status" value="1"/>
</dbReference>
<dbReference type="GO" id="GO:0016787">
    <property type="term" value="F:hydrolase activity"/>
    <property type="evidence" value="ECO:0007669"/>
    <property type="project" value="UniProtKB-UniRule"/>
</dbReference>
<feature type="coiled-coil region" evidence="14">
    <location>
        <begin position="373"/>
        <end position="400"/>
    </location>
</feature>
<dbReference type="PROSITE" id="PS51217">
    <property type="entry name" value="UVRD_HELICASE_CTER"/>
    <property type="match status" value="1"/>
</dbReference>
<evidence type="ECO:0000256" key="10">
    <source>
        <dbReference type="ARBA" id="ARBA00034808"/>
    </source>
</evidence>
<dbReference type="InterPro" id="IPR027417">
    <property type="entry name" value="P-loop_NTPase"/>
</dbReference>
<proteinExistence type="inferred from homology"/>
<evidence type="ECO:0000256" key="6">
    <source>
        <dbReference type="ARBA" id="ARBA00023125"/>
    </source>
</evidence>
<evidence type="ECO:0000256" key="15">
    <source>
        <dbReference type="SAM" id="MobiDB-lite"/>
    </source>
</evidence>
<keyword evidence="19" id="KW-1185">Reference proteome</keyword>
<comment type="function">
    <text evidence="8">Has both ATPase and helicase activities. Unwinds DNA duplexes with 3' to 5' polarity with respect to the bound strand and initiates unwinding most effectively when a single-stranded region is present. Involved in the post-incision events of nucleotide excision repair and methyl-directed mismatch repair.</text>
</comment>
<dbReference type="InterPro" id="IPR000212">
    <property type="entry name" value="DNA_helicase_UvrD/REP"/>
</dbReference>
<accession>A0A7W6NJN7</accession>
<dbReference type="PANTHER" id="PTHR11070:SF2">
    <property type="entry name" value="ATP-DEPENDENT DNA HELICASE SRS2"/>
    <property type="match status" value="1"/>
</dbReference>
<dbReference type="PROSITE" id="PS51198">
    <property type="entry name" value="UVRD_HELICASE_ATP_BIND"/>
    <property type="match status" value="1"/>
</dbReference>
<dbReference type="EC" id="5.6.2.4" evidence="10"/>
<evidence type="ECO:0000256" key="14">
    <source>
        <dbReference type="SAM" id="Coils"/>
    </source>
</evidence>
<evidence type="ECO:0000256" key="9">
    <source>
        <dbReference type="ARBA" id="ARBA00034617"/>
    </source>
</evidence>
<keyword evidence="2 13" id="KW-0547">Nucleotide-binding</keyword>
<evidence type="ECO:0000256" key="11">
    <source>
        <dbReference type="ARBA" id="ARBA00034923"/>
    </source>
</evidence>
<dbReference type="FunFam" id="1.10.486.10:FF:000003">
    <property type="entry name" value="ATP-dependent DNA helicase"/>
    <property type="match status" value="1"/>
</dbReference>
<comment type="caution">
    <text evidence="18">The sequence shown here is derived from an EMBL/GenBank/DDBJ whole genome shotgun (WGS) entry which is preliminary data.</text>
</comment>
<comment type="catalytic activity">
    <reaction evidence="12">
        <text>ATP + H2O = ADP + phosphate + H(+)</text>
        <dbReference type="Rhea" id="RHEA:13065"/>
        <dbReference type="ChEBI" id="CHEBI:15377"/>
        <dbReference type="ChEBI" id="CHEBI:15378"/>
        <dbReference type="ChEBI" id="CHEBI:30616"/>
        <dbReference type="ChEBI" id="CHEBI:43474"/>
        <dbReference type="ChEBI" id="CHEBI:456216"/>
        <dbReference type="EC" id="5.6.2.4"/>
    </reaction>
</comment>